<dbReference type="EMBL" id="CYUE01000012">
    <property type="protein sequence ID" value="CUK25510.1"/>
    <property type="molecule type" value="Genomic_DNA"/>
</dbReference>
<feature type="transmembrane region" description="Helical" evidence="2">
    <location>
        <begin position="63"/>
        <end position="87"/>
    </location>
</feature>
<feature type="transmembrane region" description="Helical" evidence="2">
    <location>
        <begin position="6"/>
        <end position="25"/>
    </location>
</feature>
<organism evidence="3 4">
    <name type="scientific">Cognatishimia activa</name>
    <dbReference type="NCBI Taxonomy" id="1715691"/>
    <lineage>
        <taxon>Bacteria</taxon>
        <taxon>Pseudomonadati</taxon>
        <taxon>Pseudomonadota</taxon>
        <taxon>Alphaproteobacteria</taxon>
        <taxon>Rhodobacterales</taxon>
        <taxon>Paracoccaceae</taxon>
        <taxon>Cognatishimia</taxon>
    </lineage>
</organism>
<sequence>MSPDNLLVIGATMFLMMAIAAFVLTQRGAWRAVLLLVALFGGLNIGAFVWSEILEGWSARRLILFWIAAILPPLLGVGVGAIAGGLLNWRIANVRPTYPGASVSGKPSKKSKRGSIKTDMGPALSQDKKSGTKPEKQTKQRGKTLPKPRIID</sequence>
<dbReference type="Proteomes" id="UP000051184">
    <property type="component" value="Unassembled WGS sequence"/>
</dbReference>
<keyword evidence="4" id="KW-1185">Reference proteome</keyword>
<dbReference type="RefSeq" id="WP_058314459.1">
    <property type="nucleotide sequence ID" value="NZ_CYTO01000024.1"/>
</dbReference>
<gene>
    <name evidence="3" type="ORF">TA5114_01309</name>
</gene>
<reference evidence="4" key="1">
    <citation type="submission" date="2015-09" db="EMBL/GenBank/DDBJ databases">
        <authorList>
            <person name="Rodrigo-Torres Lidia"/>
            <person name="Arahal R.David."/>
        </authorList>
    </citation>
    <scope>NUCLEOTIDE SEQUENCE [LARGE SCALE GENOMIC DNA]</scope>
    <source>
        <strain evidence="4">CECT 5114</strain>
    </source>
</reference>
<feature type="transmembrane region" description="Helical" evidence="2">
    <location>
        <begin position="32"/>
        <end position="51"/>
    </location>
</feature>
<accession>A0A0P1IPK6</accession>
<evidence type="ECO:0000313" key="4">
    <source>
        <dbReference type="Proteomes" id="UP000051184"/>
    </source>
</evidence>
<keyword evidence="2" id="KW-0472">Membrane</keyword>
<dbReference type="AlphaFoldDB" id="A0A0P1IPK6"/>
<keyword evidence="2" id="KW-0812">Transmembrane</keyword>
<dbReference type="STRING" id="1715691.TA5113_02623"/>
<evidence type="ECO:0000256" key="1">
    <source>
        <dbReference type="SAM" id="MobiDB-lite"/>
    </source>
</evidence>
<evidence type="ECO:0000313" key="3">
    <source>
        <dbReference type="EMBL" id="CUK25510.1"/>
    </source>
</evidence>
<keyword evidence="2" id="KW-1133">Transmembrane helix</keyword>
<protein>
    <submittedName>
        <fullName evidence="3">Uncharacterized protein</fullName>
    </submittedName>
</protein>
<feature type="region of interest" description="Disordered" evidence="1">
    <location>
        <begin position="96"/>
        <end position="152"/>
    </location>
</feature>
<name>A0A0P1IPK6_9RHOB</name>
<evidence type="ECO:0000256" key="2">
    <source>
        <dbReference type="SAM" id="Phobius"/>
    </source>
</evidence>
<proteinExistence type="predicted"/>
<feature type="compositionally biased region" description="Basic and acidic residues" evidence="1">
    <location>
        <begin position="126"/>
        <end position="138"/>
    </location>
</feature>